<keyword evidence="4 9" id="KW-0808">Transferase</keyword>
<protein>
    <recommendedName>
        <fullName evidence="9">Branched-chain-amino-acid aminotransferase</fullName>
        <ecNumber evidence="9">2.6.1.42</ecNumber>
    </recommendedName>
</protein>
<dbReference type="NCBIfam" id="TIGR01123">
    <property type="entry name" value="ilvE_II"/>
    <property type="match status" value="1"/>
</dbReference>
<dbReference type="FunFam" id="3.30.470.10:FF:000003">
    <property type="entry name" value="Branched-chain-amino-acid aminotransferase"/>
    <property type="match status" value="1"/>
</dbReference>
<feature type="modified residue" description="N6-(pyridoxal phosphate)lysine" evidence="6">
    <location>
        <position position="259"/>
    </location>
</feature>
<accession>A0A5B6YTU3</accession>
<comment type="catalytic activity">
    <reaction evidence="9">
        <text>L-leucine + 2-oxoglutarate = 4-methyl-2-oxopentanoate + L-glutamate</text>
        <dbReference type="Rhea" id="RHEA:18321"/>
        <dbReference type="ChEBI" id="CHEBI:16810"/>
        <dbReference type="ChEBI" id="CHEBI:17865"/>
        <dbReference type="ChEBI" id="CHEBI:29985"/>
        <dbReference type="ChEBI" id="CHEBI:57427"/>
        <dbReference type="EC" id="2.6.1.42"/>
    </reaction>
</comment>
<dbReference type="SUPFAM" id="SSF56752">
    <property type="entry name" value="D-aminoacid aminotransferase-like PLP-dependent enzymes"/>
    <property type="match status" value="1"/>
</dbReference>
<evidence type="ECO:0000256" key="1">
    <source>
        <dbReference type="ARBA" id="ARBA00001933"/>
    </source>
</evidence>
<evidence type="ECO:0000256" key="3">
    <source>
        <dbReference type="ARBA" id="ARBA00022576"/>
    </source>
</evidence>
<dbReference type="EMBL" id="GHES01004672">
    <property type="protein sequence ID" value="MPA35231.1"/>
    <property type="molecule type" value="Transcribed_RNA"/>
</dbReference>
<evidence type="ECO:0000256" key="9">
    <source>
        <dbReference type="RuleBase" id="RU004517"/>
    </source>
</evidence>
<dbReference type="InterPro" id="IPR043131">
    <property type="entry name" value="BCAT-like_N"/>
</dbReference>
<dbReference type="InterPro" id="IPR043132">
    <property type="entry name" value="BCAT-like_C"/>
</dbReference>
<comment type="catalytic activity">
    <reaction evidence="9">
        <text>L-isoleucine + 2-oxoglutarate = (S)-3-methyl-2-oxopentanoate + L-glutamate</text>
        <dbReference type="Rhea" id="RHEA:24801"/>
        <dbReference type="ChEBI" id="CHEBI:16810"/>
        <dbReference type="ChEBI" id="CHEBI:29985"/>
        <dbReference type="ChEBI" id="CHEBI:35146"/>
        <dbReference type="ChEBI" id="CHEBI:58045"/>
        <dbReference type="EC" id="2.6.1.42"/>
    </reaction>
</comment>
<dbReference type="PROSITE" id="PS00770">
    <property type="entry name" value="AA_TRANSFER_CLASS_4"/>
    <property type="match status" value="1"/>
</dbReference>
<evidence type="ECO:0000256" key="4">
    <source>
        <dbReference type="ARBA" id="ARBA00022679"/>
    </source>
</evidence>
<evidence type="ECO:0000256" key="7">
    <source>
        <dbReference type="RuleBase" id="RU004106"/>
    </source>
</evidence>
<dbReference type="InterPro" id="IPR036038">
    <property type="entry name" value="Aminotransferase-like"/>
</dbReference>
<evidence type="ECO:0000256" key="5">
    <source>
        <dbReference type="ARBA" id="ARBA00022898"/>
    </source>
</evidence>
<dbReference type="GO" id="GO:0004084">
    <property type="term" value="F:branched-chain-amino-acid transaminase activity"/>
    <property type="evidence" value="ECO:0007669"/>
    <property type="project" value="UniProtKB-EC"/>
</dbReference>
<dbReference type="EC" id="2.6.1.42" evidence="9"/>
<dbReference type="InterPro" id="IPR005786">
    <property type="entry name" value="B_amino_transII"/>
</dbReference>
<organism evidence="10">
    <name type="scientific">Davidia involucrata</name>
    <name type="common">Dove tree</name>
    <dbReference type="NCBI Taxonomy" id="16924"/>
    <lineage>
        <taxon>Eukaryota</taxon>
        <taxon>Viridiplantae</taxon>
        <taxon>Streptophyta</taxon>
        <taxon>Embryophyta</taxon>
        <taxon>Tracheophyta</taxon>
        <taxon>Spermatophyta</taxon>
        <taxon>Magnoliopsida</taxon>
        <taxon>eudicotyledons</taxon>
        <taxon>Gunneridae</taxon>
        <taxon>Pentapetalae</taxon>
        <taxon>asterids</taxon>
        <taxon>Cornales</taxon>
        <taxon>Nyssaceae</taxon>
        <taxon>Davidia</taxon>
    </lineage>
</organism>
<evidence type="ECO:0000256" key="8">
    <source>
        <dbReference type="RuleBase" id="RU004516"/>
    </source>
</evidence>
<evidence type="ECO:0000256" key="2">
    <source>
        <dbReference type="ARBA" id="ARBA00009320"/>
    </source>
</evidence>
<comment type="catalytic activity">
    <reaction evidence="9">
        <text>L-valine + 2-oxoglutarate = 3-methyl-2-oxobutanoate + L-glutamate</text>
        <dbReference type="Rhea" id="RHEA:24813"/>
        <dbReference type="ChEBI" id="CHEBI:11851"/>
        <dbReference type="ChEBI" id="CHEBI:16810"/>
        <dbReference type="ChEBI" id="CHEBI:29985"/>
        <dbReference type="ChEBI" id="CHEBI:57762"/>
        <dbReference type="EC" id="2.6.1.42"/>
    </reaction>
</comment>
<comment type="cofactor">
    <cofactor evidence="1 8">
        <name>pyridoxal 5'-phosphate</name>
        <dbReference type="ChEBI" id="CHEBI:597326"/>
    </cofactor>
</comment>
<dbReference type="NCBIfam" id="NF009897">
    <property type="entry name" value="PRK13357.1"/>
    <property type="match status" value="1"/>
</dbReference>
<dbReference type="PANTHER" id="PTHR42825:SF2">
    <property type="entry name" value="BRANCHED-CHAIN-AMINO-ACID AMINOTRANSFERASE 3, CHLOROPLASTIC-RELATED"/>
    <property type="match status" value="1"/>
</dbReference>
<name>A0A5B6YTU3_DAVIN</name>
<dbReference type="Pfam" id="PF01063">
    <property type="entry name" value="Aminotran_4"/>
    <property type="match status" value="1"/>
</dbReference>
<dbReference type="FunFam" id="3.20.10.10:FF:000003">
    <property type="entry name" value="Branched-chain-amino-acid aminotransferase"/>
    <property type="match status" value="1"/>
</dbReference>
<dbReference type="GO" id="GO:0008652">
    <property type="term" value="P:amino acid biosynthetic process"/>
    <property type="evidence" value="ECO:0007669"/>
    <property type="project" value="UniProtKB-KW"/>
</dbReference>
<keyword evidence="5 8" id="KW-0663">Pyridoxal phosphate</keyword>
<dbReference type="CDD" id="cd01557">
    <property type="entry name" value="BCAT_beta_family"/>
    <property type="match status" value="1"/>
</dbReference>
<dbReference type="EMBL" id="GHES01004674">
    <property type="protein sequence ID" value="MPA35233.1"/>
    <property type="molecule type" value="Transcribed_RNA"/>
</dbReference>
<dbReference type="InterPro" id="IPR018300">
    <property type="entry name" value="Aminotrans_IV_CS"/>
</dbReference>
<dbReference type="EMBL" id="GHES01004673">
    <property type="protein sequence ID" value="MPA35232.1"/>
    <property type="molecule type" value="Transcribed_RNA"/>
</dbReference>
<keyword evidence="9" id="KW-0100">Branched-chain amino acid biosynthesis</keyword>
<keyword evidence="3 9" id="KW-0032">Aminotransferase</keyword>
<sequence>MESSVVFAGLQPNPSYVICPSRCTSALPPPIFTDKRQFCPSSLKGTCMKLQKQSHFATYSSNNVGAASLTSNVTCELADIDWDNLGFGLMPTDYMYIMKCLQDGDFSKGELQRFGKIELSPSSGVLNYGQGLFEGLKAYRKQDGNILLFRPEENALRLRMGAERMCMPSPTVEQFVEAVKVTVLANKRWIPPQGKGSLYIRPLLMGSGAVLGLAPAPEYTFLIYVSPVGNYFKEGLAPINLVIETELHRATPGGTGGVKTIGNYAAVLKAQAAAKAKGYSDVLYLDCVHKRYLEEVSSCNIFLVKDNVLSTPAIKGTILPGITRKSIIDVARSEGFQVEERQVTVDELLDADEVFCTGTAVVISPVGSITYLGKRVSYGTDGIGVVAQQLYSALTRLQMGLTKDTMDWVVELK</sequence>
<dbReference type="GO" id="GO:0009507">
    <property type="term" value="C:chloroplast"/>
    <property type="evidence" value="ECO:0007669"/>
    <property type="project" value="TreeGrafter"/>
</dbReference>
<proteinExistence type="inferred from homology"/>
<keyword evidence="9" id="KW-0028">Amino-acid biosynthesis</keyword>
<evidence type="ECO:0000313" key="10">
    <source>
        <dbReference type="EMBL" id="MPA35231.1"/>
    </source>
</evidence>
<dbReference type="Gene3D" id="3.30.470.10">
    <property type="match status" value="1"/>
</dbReference>
<dbReference type="InterPro" id="IPR033939">
    <property type="entry name" value="BCAT_family"/>
</dbReference>
<comment type="similarity">
    <text evidence="2 7">Belongs to the class-IV pyridoxal-phosphate-dependent aminotransferase family.</text>
</comment>
<reference evidence="10" key="1">
    <citation type="submission" date="2019-08" db="EMBL/GenBank/DDBJ databases">
        <title>Reference gene set and small RNA set construction with multiple tissues from Davidia involucrata Baill.</title>
        <authorList>
            <person name="Yang H."/>
            <person name="Zhou C."/>
            <person name="Li G."/>
            <person name="Wang J."/>
            <person name="Gao P."/>
            <person name="Wang M."/>
            <person name="Wang R."/>
            <person name="Zhao Y."/>
        </authorList>
    </citation>
    <scope>NUCLEOTIDE SEQUENCE</scope>
    <source>
        <tissue evidence="10">Mixed with DoveR01_LX</tissue>
    </source>
</reference>
<dbReference type="GO" id="GO:0009082">
    <property type="term" value="P:branched-chain amino acid biosynthetic process"/>
    <property type="evidence" value="ECO:0007669"/>
    <property type="project" value="UniProtKB-KW"/>
</dbReference>
<dbReference type="Gene3D" id="3.20.10.10">
    <property type="entry name" value="D-amino Acid Aminotransferase, subunit A, domain 2"/>
    <property type="match status" value="1"/>
</dbReference>
<dbReference type="AlphaFoldDB" id="A0A5B6YTU3"/>
<dbReference type="InterPro" id="IPR001544">
    <property type="entry name" value="Aminotrans_IV"/>
</dbReference>
<evidence type="ECO:0000256" key="6">
    <source>
        <dbReference type="PIRSR" id="PIRSR006468-1"/>
    </source>
</evidence>
<dbReference type="PIRSF" id="PIRSF006468">
    <property type="entry name" value="BCAT1"/>
    <property type="match status" value="1"/>
</dbReference>
<dbReference type="PANTHER" id="PTHR42825">
    <property type="entry name" value="AMINO ACID AMINOTRANSFERASE"/>
    <property type="match status" value="1"/>
</dbReference>
<gene>
    <name evidence="10" type="ORF">Din_004672</name>
    <name evidence="11" type="ORF">Din_004673</name>
    <name evidence="12" type="ORF">Din_004674</name>
</gene>
<evidence type="ECO:0000313" key="12">
    <source>
        <dbReference type="EMBL" id="MPA35233.1"/>
    </source>
</evidence>
<evidence type="ECO:0000313" key="11">
    <source>
        <dbReference type="EMBL" id="MPA35232.1"/>
    </source>
</evidence>